<proteinExistence type="predicted"/>
<evidence type="ECO:0000256" key="1">
    <source>
        <dbReference type="SAM" id="MobiDB-lite"/>
    </source>
</evidence>
<dbReference type="InterPro" id="IPR018961">
    <property type="entry name" value="DnaJ_homolog_subfam-C_membr-28"/>
</dbReference>
<feature type="region of interest" description="Disordered" evidence="1">
    <location>
        <begin position="1"/>
        <end position="29"/>
    </location>
</feature>
<dbReference type="Proteomes" id="UP000320338">
    <property type="component" value="Unassembled WGS sequence"/>
</dbReference>
<dbReference type="Pfam" id="PF09350">
    <property type="entry name" value="DJC28_CD"/>
    <property type="match status" value="1"/>
</dbReference>
<dbReference type="AlphaFoldDB" id="A0A4Y3WNW3"/>
<organism evidence="3 4">
    <name type="scientific">Pseudonocardia hydrocarbonoxydans</name>
    <dbReference type="NCBI Taxonomy" id="76726"/>
    <lineage>
        <taxon>Bacteria</taxon>
        <taxon>Bacillati</taxon>
        <taxon>Actinomycetota</taxon>
        <taxon>Actinomycetes</taxon>
        <taxon>Pseudonocardiales</taxon>
        <taxon>Pseudonocardiaceae</taxon>
        <taxon>Pseudonocardia</taxon>
    </lineage>
</organism>
<sequence>MRGGDRAATVEEVTSGDGAPQPYESAVDRAVREAAERGAFDDLPGRGKPLPHLEDTSEDWWLRGYLDREGISRELLLPPSVQLRKELDRLPATLDALRTEAEVRAHVREVNRRVVEHLRFPSGPRVPVHRVDVDEAVAGWAARRAPATPEPPGTADAPADPPRRRWWPWRRR</sequence>
<feature type="region of interest" description="Disordered" evidence="1">
    <location>
        <begin position="142"/>
        <end position="172"/>
    </location>
</feature>
<feature type="domain" description="DnaJ homologue subfamily C member 28 conserved" evidence="2">
    <location>
        <begin position="27"/>
        <end position="94"/>
    </location>
</feature>
<gene>
    <name evidence="3" type="ORF">PHY01_20130</name>
</gene>
<evidence type="ECO:0000313" key="3">
    <source>
        <dbReference type="EMBL" id="GEC19730.1"/>
    </source>
</evidence>
<protein>
    <recommendedName>
        <fullName evidence="2">DnaJ homologue subfamily C member 28 conserved domain-containing protein</fullName>
    </recommendedName>
</protein>
<keyword evidence="4" id="KW-1185">Reference proteome</keyword>
<feature type="compositionally biased region" description="Low complexity" evidence="1">
    <location>
        <begin position="142"/>
        <end position="158"/>
    </location>
</feature>
<name>A0A4Y3WNW3_9PSEU</name>
<evidence type="ECO:0000259" key="2">
    <source>
        <dbReference type="Pfam" id="PF09350"/>
    </source>
</evidence>
<accession>A0A4Y3WNW3</accession>
<dbReference type="EMBL" id="BJNG01000016">
    <property type="protein sequence ID" value="GEC19730.1"/>
    <property type="molecule type" value="Genomic_DNA"/>
</dbReference>
<comment type="caution">
    <text evidence="3">The sequence shown here is derived from an EMBL/GenBank/DDBJ whole genome shotgun (WGS) entry which is preliminary data.</text>
</comment>
<reference evidence="3 4" key="1">
    <citation type="submission" date="2019-06" db="EMBL/GenBank/DDBJ databases">
        <title>Whole genome shotgun sequence of Pseudonocardia hydrocarbonoxydans NBRC 14498.</title>
        <authorList>
            <person name="Hosoyama A."/>
            <person name="Uohara A."/>
            <person name="Ohji S."/>
            <person name="Ichikawa N."/>
        </authorList>
    </citation>
    <scope>NUCLEOTIDE SEQUENCE [LARGE SCALE GENOMIC DNA]</scope>
    <source>
        <strain evidence="3 4">NBRC 14498</strain>
    </source>
</reference>
<evidence type="ECO:0000313" key="4">
    <source>
        <dbReference type="Proteomes" id="UP000320338"/>
    </source>
</evidence>